<keyword evidence="1" id="KW-1133">Transmembrane helix</keyword>
<evidence type="ECO:0000259" key="2">
    <source>
        <dbReference type="Pfam" id="PF20237"/>
    </source>
</evidence>
<dbReference type="InterPro" id="IPR046529">
    <property type="entry name" value="DUF6594"/>
</dbReference>
<proteinExistence type="predicted"/>
<protein>
    <recommendedName>
        <fullName evidence="2">DUF6594 domain-containing protein</fullName>
    </recommendedName>
</protein>
<evidence type="ECO:0000313" key="4">
    <source>
        <dbReference type="Proteomes" id="UP000698800"/>
    </source>
</evidence>
<feature type="transmembrane region" description="Helical" evidence="1">
    <location>
        <begin position="224"/>
        <end position="244"/>
    </location>
</feature>
<dbReference type="Pfam" id="PF20237">
    <property type="entry name" value="DUF6594"/>
    <property type="match status" value="1"/>
</dbReference>
<dbReference type="AlphaFoldDB" id="A0A9P8I981"/>
<evidence type="ECO:0000256" key="1">
    <source>
        <dbReference type="SAM" id="Phobius"/>
    </source>
</evidence>
<reference evidence="3" key="1">
    <citation type="submission" date="2021-03" db="EMBL/GenBank/DDBJ databases">
        <title>Comparative genomics and phylogenomic investigation of the class Geoglossomycetes provide insights into ecological specialization and systematics.</title>
        <authorList>
            <person name="Melie T."/>
            <person name="Pirro S."/>
            <person name="Miller A.N."/>
            <person name="Quandt A."/>
        </authorList>
    </citation>
    <scope>NUCLEOTIDE SEQUENCE</scope>
    <source>
        <strain evidence="3">GBOQ0MN5Z8</strain>
    </source>
</reference>
<keyword evidence="1" id="KW-0472">Membrane</keyword>
<dbReference type="EMBL" id="JAGHQL010000012">
    <property type="protein sequence ID" value="KAH0544937.1"/>
    <property type="molecule type" value="Genomic_DNA"/>
</dbReference>
<dbReference type="PANTHER" id="PTHR34502">
    <property type="entry name" value="DUF6594 DOMAIN-CONTAINING PROTEIN-RELATED"/>
    <property type="match status" value="1"/>
</dbReference>
<feature type="domain" description="DUF6594" evidence="2">
    <location>
        <begin position="40"/>
        <end position="285"/>
    </location>
</feature>
<keyword evidence="4" id="KW-1185">Reference proteome</keyword>
<comment type="caution">
    <text evidence="3">The sequence shown here is derived from an EMBL/GenBank/DDBJ whole genome shotgun (WGS) entry which is preliminary data.</text>
</comment>
<gene>
    <name evidence="3" type="ORF">FGG08_001017</name>
</gene>
<accession>A0A9P8I981</accession>
<feature type="transmembrane region" description="Helical" evidence="1">
    <location>
        <begin position="256"/>
        <end position="274"/>
    </location>
</feature>
<dbReference type="Proteomes" id="UP000698800">
    <property type="component" value="Unassembled WGS sequence"/>
</dbReference>
<name>A0A9P8I981_9PEZI</name>
<evidence type="ECO:0000313" key="3">
    <source>
        <dbReference type="EMBL" id="KAH0544937.1"/>
    </source>
</evidence>
<dbReference type="PANTHER" id="PTHR34502:SF4">
    <property type="entry name" value="DUF6594 DOMAIN-CONTAINING PROTEIN"/>
    <property type="match status" value="1"/>
</dbReference>
<sequence>MSSNVQIPLQPITIQTPPQLQLPPIPSSERNRARWRYVGYRGASEWMTSEDDFFIIRRFATLNTRVLLAKQAEISELERRLDIADEPSEKDYDNSTVLDDRNIERQILLKELWVALKEYNEFVKSYSELKARPPASKIELQNVKGWMEDNEGAICPEESSFVAERNLHDLMPVNPKPKAPLRRWLERQRKFPELWPFRQPTSPYLKNVGSEGSVYFSDKLLDRLVYGTTVLLAVAMLIAPLWWLNSVTNNTIRLGIITGFVHVFAAILGGVTIAKPFETMAATAGVLWLMRSTPRVDRYAAVLMVFMQNNSINNNSNNSSALLTQNLTDSIIAALAQSKLNLSSTGPTAPGASIAKNFTSLRV</sequence>
<organism evidence="3 4">
    <name type="scientific">Glutinoglossum americanum</name>
    <dbReference type="NCBI Taxonomy" id="1670608"/>
    <lineage>
        <taxon>Eukaryota</taxon>
        <taxon>Fungi</taxon>
        <taxon>Dikarya</taxon>
        <taxon>Ascomycota</taxon>
        <taxon>Pezizomycotina</taxon>
        <taxon>Geoglossomycetes</taxon>
        <taxon>Geoglossales</taxon>
        <taxon>Geoglossaceae</taxon>
        <taxon>Glutinoglossum</taxon>
    </lineage>
</organism>
<keyword evidence="1" id="KW-0812">Transmembrane</keyword>
<dbReference type="OrthoDB" id="5416037at2759"/>